<dbReference type="AlphaFoldDB" id="A0A3B1BJD1"/>
<keyword evidence="2" id="KW-0645">Protease</keyword>
<gene>
    <name evidence="7" type="ORF">MNBD_NITROSPINAE02-315</name>
</gene>
<dbReference type="PANTHER" id="PTHR42987:SF7">
    <property type="entry name" value="SIGNAL PEPTIDE PEPTIDASE SPPA-RELATED"/>
    <property type="match status" value="1"/>
</dbReference>
<sequence length="300" mass="33012">MAPENKKRRPILVAFMFLLALGAIFLFAASFLFGPRSGDIIKGTFSDKRVAIIRLEGVILDSARIIKQLEKWADDDSVKAIVMRINSPGGVVTPSQEIFNEVRRTTRKKPVIASMGALAASGGYYVAAGCDRIVASSGTLTGSIGVIMMFSNSEKLMDWIGIKTNVIKSGKFKDAGSPHRPLTEADRAVMQGIVDDTYEQFIEDISSSRGMDIEEVRKVADGRIYTGRQAKALNLVDDIGDLKEAIDIAAKTAGIVGEPDIAEDIEAQPLLRRLLGEDFDTYFNNKFFLMTGIYYIWPSW</sequence>
<accession>A0A3B1BJD1</accession>
<dbReference type="InterPro" id="IPR002142">
    <property type="entry name" value="Peptidase_S49"/>
</dbReference>
<evidence type="ECO:0000256" key="1">
    <source>
        <dbReference type="ARBA" id="ARBA00008683"/>
    </source>
</evidence>
<dbReference type="InterPro" id="IPR029045">
    <property type="entry name" value="ClpP/crotonase-like_dom_sf"/>
</dbReference>
<keyword evidence="4" id="KW-0720">Serine protease</keyword>
<evidence type="ECO:0000256" key="4">
    <source>
        <dbReference type="ARBA" id="ARBA00022825"/>
    </source>
</evidence>
<name>A0A3B1BJD1_9ZZZZ</name>
<dbReference type="InterPro" id="IPR047272">
    <property type="entry name" value="S49_SppA_C"/>
</dbReference>
<dbReference type="GO" id="GO:0008236">
    <property type="term" value="F:serine-type peptidase activity"/>
    <property type="evidence" value="ECO:0007669"/>
    <property type="project" value="UniProtKB-KW"/>
</dbReference>
<evidence type="ECO:0000256" key="5">
    <source>
        <dbReference type="SAM" id="Phobius"/>
    </source>
</evidence>
<keyword evidence="5" id="KW-0472">Membrane</keyword>
<keyword evidence="3" id="KW-0378">Hydrolase</keyword>
<dbReference type="NCBIfam" id="TIGR00706">
    <property type="entry name" value="SppA_dom"/>
    <property type="match status" value="1"/>
</dbReference>
<dbReference type="Pfam" id="PF01343">
    <property type="entry name" value="Peptidase_S49"/>
    <property type="match status" value="1"/>
</dbReference>
<evidence type="ECO:0000259" key="6">
    <source>
        <dbReference type="Pfam" id="PF01343"/>
    </source>
</evidence>
<dbReference type="Gene3D" id="3.90.226.10">
    <property type="entry name" value="2-enoyl-CoA Hydratase, Chain A, domain 1"/>
    <property type="match status" value="1"/>
</dbReference>
<reference evidence="7" key="1">
    <citation type="submission" date="2018-06" db="EMBL/GenBank/DDBJ databases">
        <authorList>
            <person name="Zhirakovskaya E."/>
        </authorList>
    </citation>
    <scope>NUCLEOTIDE SEQUENCE</scope>
</reference>
<dbReference type="GO" id="GO:0006508">
    <property type="term" value="P:proteolysis"/>
    <property type="evidence" value="ECO:0007669"/>
    <property type="project" value="UniProtKB-KW"/>
</dbReference>
<evidence type="ECO:0000256" key="2">
    <source>
        <dbReference type="ARBA" id="ARBA00022670"/>
    </source>
</evidence>
<dbReference type="PANTHER" id="PTHR42987">
    <property type="entry name" value="PEPTIDASE S49"/>
    <property type="match status" value="1"/>
</dbReference>
<dbReference type="CDD" id="cd07023">
    <property type="entry name" value="S49_Sppa_N_C"/>
    <property type="match status" value="1"/>
</dbReference>
<evidence type="ECO:0000313" key="7">
    <source>
        <dbReference type="EMBL" id="VAX16222.1"/>
    </source>
</evidence>
<dbReference type="EMBL" id="UOGE01000004">
    <property type="protein sequence ID" value="VAX16222.1"/>
    <property type="molecule type" value="Genomic_DNA"/>
</dbReference>
<dbReference type="SUPFAM" id="SSF52096">
    <property type="entry name" value="ClpP/crotonase"/>
    <property type="match status" value="1"/>
</dbReference>
<organism evidence="7">
    <name type="scientific">hydrothermal vent metagenome</name>
    <dbReference type="NCBI Taxonomy" id="652676"/>
    <lineage>
        <taxon>unclassified sequences</taxon>
        <taxon>metagenomes</taxon>
        <taxon>ecological metagenomes</taxon>
    </lineage>
</organism>
<feature type="transmembrane region" description="Helical" evidence="5">
    <location>
        <begin position="12"/>
        <end position="33"/>
    </location>
</feature>
<dbReference type="Gene3D" id="6.20.330.10">
    <property type="match status" value="1"/>
</dbReference>
<proteinExistence type="inferred from homology"/>
<keyword evidence="5" id="KW-1133">Transmembrane helix</keyword>
<dbReference type="InterPro" id="IPR004635">
    <property type="entry name" value="Pept_S49_SppA"/>
</dbReference>
<keyword evidence="5" id="KW-0812">Transmembrane</keyword>
<comment type="similarity">
    <text evidence="1">Belongs to the peptidase S49 family.</text>
</comment>
<protein>
    <recommendedName>
        <fullName evidence="6">Peptidase S49 domain-containing protein</fullName>
    </recommendedName>
</protein>
<evidence type="ECO:0000256" key="3">
    <source>
        <dbReference type="ARBA" id="ARBA00022801"/>
    </source>
</evidence>
<feature type="domain" description="Peptidase S49" evidence="6">
    <location>
        <begin position="106"/>
        <end position="254"/>
    </location>
</feature>